<sequence length="249" mass="28448">MKDKEEKKKEFIKAYMLSRGIISAACMQISISRDTFYRWIKEDDDFRKEVEGIDIMQQEFVESKLLSKIDAGDTTAIIFYLKTKGKNLGYSEKSNALNAKAKEENVNQEESNEVKLFDKKLPVLTERIISTKTRNAKQRLVNRLKKQGKYTSMLDPQIEIAANLLARGSILMSQISSSDYSPIHVEYSREGNTRMSVNPIERLYLDVLEQTQKALRALGMNTDSKEVTKNESSDKLVSLLEEVKSVGDE</sequence>
<dbReference type="EMBL" id="PNGI01000006">
    <property type="protein sequence ID" value="PMC10717.1"/>
    <property type="molecule type" value="Genomic_DNA"/>
</dbReference>
<dbReference type="Proteomes" id="UP000235661">
    <property type="component" value="Unassembled WGS sequence"/>
</dbReference>
<accession>A0A2N6Q6Z8</accession>
<dbReference type="RefSeq" id="WP_102188092.1">
    <property type="nucleotide sequence ID" value="NZ_PNGI01000006.1"/>
</dbReference>
<organism evidence="1 2">
    <name type="scientific">Hoylesella timonensis</name>
    <dbReference type="NCBI Taxonomy" id="386414"/>
    <lineage>
        <taxon>Bacteria</taxon>
        <taxon>Pseudomonadati</taxon>
        <taxon>Bacteroidota</taxon>
        <taxon>Bacteroidia</taxon>
        <taxon>Bacteroidales</taxon>
        <taxon>Prevotellaceae</taxon>
        <taxon>Hoylesella</taxon>
    </lineage>
</organism>
<gene>
    <name evidence="1" type="ORF">CJ232_04255</name>
</gene>
<protein>
    <recommendedName>
        <fullName evidence="3">Homeodomain phBC6A51-type domain-containing protein</fullName>
    </recommendedName>
</protein>
<evidence type="ECO:0008006" key="3">
    <source>
        <dbReference type="Google" id="ProtNLM"/>
    </source>
</evidence>
<comment type="caution">
    <text evidence="1">The sequence shown here is derived from an EMBL/GenBank/DDBJ whole genome shotgun (WGS) entry which is preliminary data.</text>
</comment>
<proteinExistence type="predicted"/>
<evidence type="ECO:0000313" key="1">
    <source>
        <dbReference type="EMBL" id="PMC10717.1"/>
    </source>
</evidence>
<evidence type="ECO:0000313" key="2">
    <source>
        <dbReference type="Proteomes" id="UP000235661"/>
    </source>
</evidence>
<reference evidence="1 2" key="1">
    <citation type="submission" date="2017-09" db="EMBL/GenBank/DDBJ databases">
        <title>Bacterial strain isolated from the female urinary microbiota.</title>
        <authorList>
            <person name="Thomas-White K."/>
            <person name="Kumar N."/>
            <person name="Forster S."/>
            <person name="Putonti C."/>
            <person name="Lawley T."/>
            <person name="Wolfe A.J."/>
        </authorList>
    </citation>
    <scope>NUCLEOTIDE SEQUENCE [LARGE SCALE GENOMIC DNA]</scope>
    <source>
        <strain evidence="1 2">UMB0818</strain>
    </source>
</reference>
<dbReference type="AlphaFoldDB" id="A0A2N6Q6Z8"/>
<name>A0A2N6Q6Z8_9BACT</name>
<dbReference type="Gene3D" id="1.10.10.60">
    <property type="entry name" value="Homeodomain-like"/>
    <property type="match status" value="1"/>
</dbReference>